<dbReference type="GO" id="GO:0097367">
    <property type="term" value="F:carbohydrate derivative binding"/>
    <property type="evidence" value="ECO:0007669"/>
    <property type="project" value="InterPro"/>
</dbReference>
<dbReference type="AlphaFoldDB" id="A0A6G9IDT1"/>
<dbReference type="GO" id="GO:1901135">
    <property type="term" value="P:carbohydrate derivative metabolic process"/>
    <property type="evidence" value="ECO:0007669"/>
    <property type="project" value="InterPro"/>
</dbReference>
<proteinExistence type="predicted"/>
<evidence type="ECO:0000259" key="5">
    <source>
        <dbReference type="PROSITE" id="PS51464"/>
    </source>
</evidence>
<keyword evidence="1" id="KW-0805">Transcription regulation</keyword>
<evidence type="ECO:0000313" key="7">
    <source>
        <dbReference type="Proteomes" id="UP000501168"/>
    </source>
</evidence>
<dbReference type="InterPro" id="IPR001347">
    <property type="entry name" value="SIS_dom"/>
</dbReference>
<dbReference type="SUPFAM" id="SSF46689">
    <property type="entry name" value="Homeodomain-like"/>
    <property type="match status" value="1"/>
</dbReference>
<dbReference type="InterPro" id="IPR009057">
    <property type="entry name" value="Homeodomain-like_sf"/>
</dbReference>
<dbReference type="PROSITE" id="PS51464">
    <property type="entry name" value="SIS"/>
    <property type="match status" value="1"/>
</dbReference>
<dbReference type="Gene3D" id="1.10.10.10">
    <property type="entry name" value="Winged helix-like DNA-binding domain superfamily/Winged helix DNA-binding domain"/>
    <property type="match status" value="1"/>
</dbReference>
<accession>A0A6G9IDT1</accession>
<dbReference type="InterPro" id="IPR036388">
    <property type="entry name" value="WH-like_DNA-bd_sf"/>
</dbReference>
<dbReference type="PANTHER" id="PTHR30514">
    <property type="entry name" value="GLUCOKINASE"/>
    <property type="match status" value="1"/>
</dbReference>
<gene>
    <name evidence="6" type="ORF">IPMB12_08635</name>
</gene>
<dbReference type="GO" id="GO:0003677">
    <property type="term" value="F:DNA binding"/>
    <property type="evidence" value="ECO:0007669"/>
    <property type="project" value="UniProtKB-KW"/>
</dbReference>
<protein>
    <submittedName>
        <fullName evidence="6">MurR/RpiR family transcriptional regulator</fullName>
    </submittedName>
</protein>
<dbReference type="InterPro" id="IPR046348">
    <property type="entry name" value="SIS_dom_sf"/>
</dbReference>
<evidence type="ECO:0000313" key="6">
    <source>
        <dbReference type="EMBL" id="QIQ21740.1"/>
    </source>
</evidence>
<keyword evidence="3" id="KW-0804">Transcription</keyword>
<dbReference type="EMBL" id="CP050253">
    <property type="protein sequence ID" value="QIQ21740.1"/>
    <property type="molecule type" value="Genomic_DNA"/>
</dbReference>
<dbReference type="CDD" id="cd05013">
    <property type="entry name" value="SIS_RpiR"/>
    <property type="match status" value="1"/>
</dbReference>
<evidence type="ECO:0000256" key="2">
    <source>
        <dbReference type="ARBA" id="ARBA00023125"/>
    </source>
</evidence>
<dbReference type="Pfam" id="PF01380">
    <property type="entry name" value="SIS"/>
    <property type="match status" value="1"/>
</dbReference>
<feature type="domain" description="SIS" evidence="5">
    <location>
        <begin position="120"/>
        <end position="260"/>
    </location>
</feature>
<dbReference type="InterPro" id="IPR047640">
    <property type="entry name" value="RpiR-like"/>
</dbReference>
<feature type="domain" description="HTH rpiR-type" evidence="4">
    <location>
        <begin position="5"/>
        <end position="81"/>
    </location>
</feature>
<dbReference type="FunCoup" id="A0A6G9IDT1">
    <property type="interactions" value="29"/>
</dbReference>
<reference evidence="6 7" key="1">
    <citation type="submission" date="2020-03" db="EMBL/GenBank/DDBJ databases">
        <title>Complete genome sequence of Orbus sp. IPMB12 (BCRC 80908).</title>
        <authorList>
            <person name="Lo W.-S."/>
            <person name="Chang T.-H."/>
            <person name="Kuo C.-H."/>
        </authorList>
    </citation>
    <scope>NUCLEOTIDE SEQUENCE [LARGE SCALE GENOMIC DNA]</scope>
    <source>
        <strain evidence="6 7">IPMB12</strain>
    </source>
</reference>
<keyword evidence="7" id="KW-1185">Reference proteome</keyword>
<organism evidence="6 7">
    <name type="scientific">Zophobihabitans entericus</name>
    <dbReference type="NCBI Taxonomy" id="1635327"/>
    <lineage>
        <taxon>Bacteria</taxon>
        <taxon>Pseudomonadati</taxon>
        <taxon>Pseudomonadota</taxon>
        <taxon>Gammaproteobacteria</taxon>
        <taxon>Orbales</taxon>
        <taxon>Orbaceae</taxon>
        <taxon>Zophobihabitans</taxon>
    </lineage>
</organism>
<dbReference type="InParanoid" id="A0A6G9IDT1"/>
<dbReference type="Pfam" id="PF01418">
    <property type="entry name" value="HTH_6"/>
    <property type="match status" value="1"/>
</dbReference>
<dbReference type="Gene3D" id="3.40.50.10490">
    <property type="entry name" value="Glucose-6-phosphate isomerase like protein, domain 1"/>
    <property type="match status" value="1"/>
</dbReference>
<dbReference type="PROSITE" id="PS51071">
    <property type="entry name" value="HTH_RPIR"/>
    <property type="match status" value="1"/>
</dbReference>
<evidence type="ECO:0000256" key="1">
    <source>
        <dbReference type="ARBA" id="ARBA00023015"/>
    </source>
</evidence>
<dbReference type="SUPFAM" id="SSF53697">
    <property type="entry name" value="SIS domain"/>
    <property type="match status" value="1"/>
</dbReference>
<evidence type="ECO:0000256" key="3">
    <source>
        <dbReference type="ARBA" id="ARBA00023163"/>
    </source>
</evidence>
<dbReference type="InterPro" id="IPR035472">
    <property type="entry name" value="RpiR-like_SIS"/>
</dbReference>
<dbReference type="InterPro" id="IPR000281">
    <property type="entry name" value="HTH_RpiR"/>
</dbReference>
<dbReference type="RefSeq" id="WP_166916856.1">
    <property type="nucleotide sequence ID" value="NZ_CP050253.1"/>
</dbReference>
<keyword evidence="2" id="KW-0238">DNA-binding</keyword>
<evidence type="ECO:0000259" key="4">
    <source>
        <dbReference type="PROSITE" id="PS51071"/>
    </source>
</evidence>
<dbReference type="PANTHER" id="PTHR30514:SF1">
    <property type="entry name" value="HTH-TYPE TRANSCRIPTIONAL REGULATOR HEXR-RELATED"/>
    <property type="match status" value="1"/>
</dbReference>
<sequence>MNYRIDIISRIKEKFVEMTGSEKRVAQFILDDIESVSRLPIAKLAHEMAVSPATITRFAKSLGCDDVRDLKLSLAQSLSAGQRFINDVPDLDGIQGVYSTIINALMVNRNVIDEKVLKKAANWVSHARHTIVIGMGGGSSFVAQEVQHRLFRLGIPVTSYNDGLLVRMVTAAVEKNDVVIALSLGGYTNEIIESVAIAKQYGAKIIIVTQENTPLAKHADALLPIIVQENDYIYKPTASRYVMLAAIDVLATELGVSNQRHARDRLRRVKVALDSHRGGNNRQPLGD</sequence>
<dbReference type="Proteomes" id="UP000501168">
    <property type="component" value="Chromosome"/>
</dbReference>
<dbReference type="GO" id="GO:0003700">
    <property type="term" value="F:DNA-binding transcription factor activity"/>
    <property type="evidence" value="ECO:0007669"/>
    <property type="project" value="InterPro"/>
</dbReference>
<name>A0A6G9IDT1_9GAMM</name>
<dbReference type="KEGG" id="orb:IPMB12_08635"/>